<reference evidence="6" key="1">
    <citation type="submission" date="2017-04" db="EMBL/GenBank/DDBJ databases">
        <authorList>
            <person name="Varghese N."/>
            <person name="Submissions S."/>
        </authorList>
    </citation>
    <scope>NUCLEOTIDE SEQUENCE [LARGE SCALE GENOMIC DNA]</scope>
    <source>
        <strain evidence="6">DSM 22618</strain>
    </source>
</reference>
<feature type="binding site" evidence="3">
    <location>
        <position position="183"/>
    </location>
    <ligand>
        <name>substrate</name>
    </ligand>
</feature>
<dbReference type="EMBL" id="FXAG01000018">
    <property type="protein sequence ID" value="SMF40238.1"/>
    <property type="molecule type" value="Genomic_DNA"/>
</dbReference>
<keyword evidence="2 3" id="KW-0808">Transferase</keyword>
<evidence type="ECO:0000313" key="6">
    <source>
        <dbReference type="Proteomes" id="UP000192920"/>
    </source>
</evidence>
<accession>A0A1Y6C7I2</accession>
<sequence>MLAIIGGSGLATLPILEITHRQVVRTPFGDPSCALTFGRIGQENVVFLARHGFGHSIAPHEINSRANIWALHNQGVRGIVSIGSVGSIAVNLETGMLVVPDDIIDYTWGRKHTFFEGPDKPVVHVDFTQPYCPHLRARLLAAAQSAGVPIVDGGVYAVAQGPRLESPAEIRRLERDGATMVGMTGMPEAALAKEMGIPYAHVCMVVNKAAGLQPGADEIVFDPGVLQQCKSRVDVLLETLLGISASA</sequence>
<dbReference type="GO" id="GO:0019509">
    <property type="term" value="P:L-methionine salvage from methylthioadenosine"/>
    <property type="evidence" value="ECO:0007669"/>
    <property type="project" value="TreeGrafter"/>
</dbReference>
<evidence type="ECO:0000256" key="1">
    <source>
        <dbReference type="ARBA" id="ARBA00022676"/>
    </source>
</evidence>
<feature type="binding site" evidence="3">
    <location>
        <position position="8"/>
    </location>
    <ligand>
        <name>phosphate</name>
        <dbReference type="ChEBI" id="CHEBI:43474"/>
    </ligand>
</feature>
<comment type="subunit">
    <text evidence="3">Homotrimer.</text>
</comment>
<dbReference type="AlphaFoldDB" id="A0A1Y6C7I2"/>
<dbReference type="Gene3D" id="3.40.50.1580">
    <property type="entry name" value="Nucleoside phosphorylase domain"/>
    <property type="match status" value="1"/>
</dbReference>
<dbReference type="NCBIfam" id="NF006599">
    <property type="entry name" value="PRK09136.1"/>
    <property type="match status" value="1"/>
</dbReference>
<dbReference type="CDD" id="cd09010">
    <property type="entry name" value="MTAP_SsMTAPII_like_MTIP"/>
    <property type="match status" value="1"/>
</dbReference>
<protein>
    <recommendedName>
        <fullName evidence="3">Probable S-methyl-5'-thioinosine phosphorylase</fullName>
        <ecNumber evidence="3">2.4.2.44</ecNumber>
    </recommendedName>
    <alternativeName>
        <fullName evidence="3">5'-methylthioinosine phosphorylase</fullName>
        <shortName evidence="3">MTI phosphorylase</shortName>
        <shortName evidence="3">MTIP</shortName>
    </alternativeName>
</protein>
<feature type="binding site" evidence="3">
    <location>
        <begin position="50"/>
        <end position="51"/>
    </location>
    <ligand>
        <name>phosphate</name>
        <dbReference type="ChEBI" id="CHEBI:43474"/>
    </ligand>
</feature>
<dbReference type="HAMAP" id="MF_01963">
    <property type="entry name" value="MTAP"/>
    <property type="match status" value="1"/>
</dbReference>
<dbReference type="UniPathway" id="UPA00606"/>
<feature type="binding site" evidence="3">
    <location>
        <position position="184"/>
    </location>
    <ligand>
        <name>phosphate</name>
        <dbReference type="ChEBI" id="CHEBI:43474"/>
    </ligand>
</feature>
<dbReference type="RefSeq" id="WP_085277162.1">
    <property type="nucleotide sequence ID" value="NZ_FXAG01000018.1"/>
</dbReference>
<dbReference type="PANTHER" id="PTHR42679">
    <property type="entry name" value="S-METHYL-5'-THIOADENOSINE PHOSPHORYLASE"/>
    <property type="match status" value="1"/>
</dbReference>
<dbReference type="InterPro" id="IPR000845">
    <property type="entry name" value="Nucleoside_phosphorylase_d"/>
</dbReference>
<dbReference type="InterPro" id="IPR010044">
    <property type="entry name" value="MTAP"/>
</dbReference>
<comment type="caution">
    <text evidence="3">Lacks conserved residue(s) required for the propagation of feature annotation.</text>
</comment>
<keyword evidence="3" id="KW-0660">Purine salvage</keyword>
<feature type="domain" description="Nucleoside phosphorylase" evidence="4">
    <location>
        <begin position="2"/>
        <end position="241"/>
    </location>
</feature>
<dbReference type="Pfam" id="PF01048">
    <property type="entry name" value="PNP_UDP_1"/>
    <property type="match status" value="1"/>
</dbReference>
<gene>
    <name evidence="5" type="ORF">SAMN02745746_03029</name>
</gene>
<evidence type="ECO:0000259" key="4">
    <source>
        <dbReference type="Pfam" id="PF01048"/>
    </source>
</evidence>
<evidence type="ECO:0000256" key="2">
    <source>
        <dbReference type="ARBA" id="ARBA00022679"/>
    </source>
</evidence>
<dbReference type="Proteomes" id="UP000192920">
    <property type="component" value="Unassembled WGS sequence"/>
</dbReference>
<dbReference type="SUPFAM" id="SSF53167">
    <property type="entry name" value="Purine and uridine phosphorylases"/>
    <property type="match status" value="1"/>
</dbReference>
<comment type="catalytic activity">
    <reaction evidence="3">
        <text>S-methyl-5'-thioinosine + phosphate = 5-(methylsulfanyl)-alpha-D-ribose 1-phosphate + hypoxanthine</text>
        <dbReference type="Rhea" id="RHEA:30643"/>
        <dbReference type="ChEBI" id="CHEBI:17368"/>
        <dbReference type="ChEBI" id="CHEBI:43474"/>
        <dbReference type="ChEBI" id="CHEBI:48595"/>
        <dbReference type="ChEBI" id="CHEBI:58533"/>
        <dbReference type="EC" id="2.4.2.44"/>
    </reaction>
</comment>
<proteinExistence type="inferred from homology"/>
<feature type="site" description="Important for substrate specificity" evidence="3">
    <location>
        <position position="219"/>
    </location>
</feature>
<dbReference type="InterPro" id="IPR035994">
    <property type="entry name" value="Nucleoside_phosphorylase_sf"/>
</dbReference>
<keyword evidence="1 3" id="KW-0328">Glycosyltransferase</keyword>
<dbReference type="GO" id="GO:0005829">
    <property type="term" value="C:cytosol"/>
    <property type="evidence" value="ECO:0007669"/>
    <property type="project" value="TreeGrafter"/>
</dbReference>
<dbReference type="GO" id="GO:0017061">
    <property type="term" value="F:S-methyl-5-thioadenosine phosphorylase activity"/>
    <property type="evidence" value="ECO:0007669"/>
    <property type="project" value="InterPro"/>
</dbReference>
<keyword evidence="6" id="KW-1185">Reference proteome</keyword>
<comment type="pathway">
    <text evidence="3">Purine metabolism; purine nucleoside salvage.</text>
</comment>
<name>A0A1Y6C7I2_9NEIS</name>
<comment type="similarity">
    <text evidence="3">Belongs to the PNP/MTAP phosphorylase family. MTAP subfamily.</text>
</comment>
<dbReference type="PANTHER" id="PTHR42679:SF2">
    <property type="entry name" value="S-METHYL-5'-THIOADENOSINE PHOSPHORYLASE"/>
    <property type="match status" value="1"/>
</dbReference>
<dbReference type="GO" id="GO:0006166">
    <property type="term" value="P:purine ribonucleoside salvage"/>
    <property type="evidence" value="ECO:0007669"/>
    <property type="project" value="UniProtKB-UniRule"/>
</dbReference>
<comment type="function">
    <text evidence="3">Catalyzes the reversible phosphorylation of S-methyl-5'-thioinosine (MTI) to hypoxanthine and 5-methylthioribose-1-phosphate. Involved in the breakdown of S-methyl-5'-thioadenosine (MTA), a major by-product of polyamine biosynthesis. Catabolism of (MTA) occurs via deamination to MTI and phosphorolysis to hypoxanthine.</text>
</comment>
<dbReference type="STRING" id="1123014.SAMN02745746_03029"/>
<organism evidence="5 6">
    <name type="scientific">Pseudogulbenkiania subflava DSM 22618</name>
    <dbReference type="NCBI Taxonomy" id="1123014"/>
    <lineage>
        <taxon>Bacteria</taxon>
        <taxon>Pseudomonadati</taxon>
        <taxon>Pseudomonadota</taxon>
        <taxon>Betaproteobacteria</taxon>
        <taxon>Neisseriales</taxon>
        <taxon>Chromobacteriaceae</taxon>
        <taxon>Pseudogulbenkiania</taxon>
    </lineage>
</organism>
<comment type="miscellaneous">
    <text evidence="3">Although this enzyme belongs to the family of MTA phosphorylases based on sequence homology, it has been shown that conserved amino acid substitutions in the substrate binding pocket convert the substrate specificity of this enzyme from 6-aminopurines to 6-oxopurines.</text>
</comment>
<feature type="binding site" evidence="3">
    <location>
        <begin position="207"/>
        <end position="209"/>
    </location>
    <ligand>
        <name>substrate</name>
    </ligand>
</feature>
<evidence type="ECO:0000256" key="3">
    <source>
        <dbReference type="HAMAP-Rule" id="MF_01963"/>
    </source>
</evidence>
<feature type="site" description="Important for substrate specificity" evidence="3">
    <location>
        <position position="165"/>
    </location>
</feature>
<dbReference type="EC" id="2.4.2.44" evidence="3"/>
<evidence type="ECO:0000313" key="5">
    <source>
        <dbReference type="EMBL" id="SMF40238.1"/>
    </source>
</evidence>